<dbReference type="AlphaFoldDB" id="A0A0A8ZYC6"/>
<reference evidence="1" key="1">
    <citation type="submission" date="2014-09" db="EMBL/GenBank/DDBJ databases">
        <authorList>
            <person name="Magalhaes I.L.F."/>
            <person name="Oliveira U."/>
            <person name="Santos F.R."/>
            <person name="Vidigal T.H.D.A."/>
            <person name="Brescovit A.D."/>
            <person name="Santos A.J."/>
        </authorList>
    </citation>
    <scope>NUCLEOTIDE SEQUENCE</scope>
    <source>
        <tissue evidence="1">Shoot tissue taken approximately 20 cm above the soil surface</tissue>
    </source>
</reference>
<proteinExistence type="predicted"/>
<sequence length="35" mass="4501">MNLVMSRNYFFWKLINLPDERNFPFLKIRDQFFLF</sequence>
<protein>
    <submittedName>
        <fullName evidence="1">Uncharacterized protein</fullName>
    </submittedName>
</protein>
<organism evidence="1">
    <name type="scientific">Arundo donax</name>
    <name type="common">Giant reed</name>
    <name type="synonym">Donax arundinaceus</name>
    <dbReference type="NCBI Taxonomy" id="35708"/>
    <lineage>
        <taxon>Eukaryota</taxon>
        <taxon>Viridiplantae</taxon>
        <taxon>Streptophyta</taxon>
        <taxon>Embryophyta</taxon>
        <taxon>Tracheophyta</taxon>
        <taxon>Spermatophyta</taxon>
        <taxon>Magnoliopsida</taxon>
        <taxon>Liliopsida</taxon>
        <taxon>Poales</taxon>
        <taxon>Poaceae</taxon>
        <taxon>PACMAD clade</taxon>
        <taxon>Arundinoideae</taxon>
        <taxon>Arundineae</taxon>
        <taxon>Arundo</taxon>
    </lineage>
</organism>
<evidence type="ECO:0000313" key="1">
    <source>
        <dbReference type="EMBL" id="JAD43836.1"/>
    </source>
</evidence>
<accession>A0A0A8ZYC6</accession>
<reference evidence="1" key="2">
    <citation type="journal article" date="2015" name="Data Brief">
        <title>Shoot transcriptome of the giant reed, Arundo donax.</title>
        <authorList>
            <person name="Barrero R.A."/>
            <person name="Guerrero F.D."/>
            <person name="Moolhuijzen P."/>
            <person name="Goolsby J.A."/>
            <person name="Tidwell J."/>
            <person name="Bellgard S.E."/>
            <person name="Bellgard M.I."/>
        </authorList>
    </citation>
    <scope>NUCLEOTIDE SEQUENCE</scope>
    <source>
        <tissue evidence="1">Shoot tissue taken approximately 20 cm above the soil surface</tissue>
    </source>
</reference>
<dbReference type="EMBL" id="GBRH01254059">
    <property type="protein sequence ID" value="JAD43836.1"/>
    <property type="molecule type" value="Transcribed_RNA"/>
</dbReference>
<name>A0A0A8ZYC6_ARUDO</name>